<protein>
    <recommendedName>
        <fullName evidence="3">GxxExxY protein</fullName>
    </recommendedName>
</protein>
<reference evidence="1 2" key="1">
    <citation type="submission" date="2019-02" db="EMBL/GenBank/DDBJ databases">
        <title>Deep-cultivation of Planctomycetes and their phenomic and genomic characterization uncovers novel biology.</title>
        <authorList>
            <person name="Wiegand S."/>
            <person name="Jogler M."/>
            <person name="Boedeker C."/>
            <person name="Pinto D."/>
            <person name="Vollmers J."/>
            <person name="Rivas-Marin E."/>
            <person name="Kohn T."/>
            <person name="Peeters S.H."/>
            <person name="Heuer A."/>
            <person name="Rast P."/>
            <person name="Oberbeckmann S."/>
            <person name="Bunk B."/>
            <person name="Jeske O."/>
            <person name="Meyerdierks A."/>
            <person name="Storesund J.E."/>
            <person name="Kallscheuer N."/>
            <person name="Luecker S."/>
            <person name="Lage O.M."/>
            <person name="Pohl T."/>
            <person name="Merkel B.J."/>
            <person name="Hornburger P."/>
            <person name="Mueller R.-W."/>
            <person name="Bruemmer F."/>
            <person name="Labrenz M."/>
            <person name="Spormann A.M."/>
            <person name="Op Den Camp H."/>
            <person name="Overmann J."/>
            <person name="Amann R."/>
            <person name="Jetten M.S.M."/>
            <person name="Mascher T."/>
            <person name="Medema M.H."/>
            <person name="Devos D.P."/>
            <person name="Kaster A.-K."/>
            <person name="Ovreas L."/>
            <person name="Rohde M."/>
            <person name="Galperin M.Y."/>
            <person name="Jogler C."/>
        </authorList>
    </citation>
    <scope>NUCLEOTIDE SEQUENCE [LARGE SCALE GENOMIC DNA]</scope>
    <source>
        <strain evidence="1 2">Mal64</strain>
    </source>
</reference>
<keyword evidence="2" id="KW-1185">Reference proteome</keyword>
<evidence type="ECO:0000313" key="1">
    <source>
        <dbReference type="EMBL" id="TWT87271.1"/>
    </source>
</evidence>
<name>A0A5C5ZKF9_9BACT</name>
<accession>A0A5C5ZKF9</accession>
<proteinExistence type="predicted"/>
<organism evidence="1 2">
    <name type="scientific">Pseudobythopirellula maris</name>
    <dbReference type="NCBI Taxonomy" id="2527991"/>
    <lineage>
        <taxon>Bacteria</taxon>
        <taxon>Pseudomonadati</taxon>
        <taxon>Planctomycetota</taxon>
        <taxon>Planctomycetia</taxon>
        <taxon>Pirellulales</taxon>
        <taxon>Lacipirellulaceae</taxon>
        <taxon>Pseudobythopirellula</taxon>
    </lineage>
</organism>
<dbReference type="Pfam" id="PF13366">
    <property type="entry name" value="PDDEXK_3"/>
    <property type="match status" value="1"/>
</dbReference>
<gene>
    <name evidence="1" type="ORF">Mal64_28090</name>
</gene>
<dbReference type="NCBIfam" id="TIGR04256">
    <property type="entry name" value="GxxExxY"/>
    <property type="match status" value="1"/>
</dbReference>
<dbReference type="InterPro" id="IPR026350">
    <property type="entry name" value="GxxExxY"/>
</dbReference>
<dbReference type="RefSeq" id="WP_231993754.1">
    <property type="nucleotide sequence ID" value="NZ_SJPQ01000003.1"/>
</dbReference>
<sequence>MAPQRNTNEISGDVVDAAMQVHRELGPGLLESAYESCLAFELLDRGIKAQRQVELPVRYRGHLVEAGYRIDLLVEDRIIVELKSVDHIAAIHQAQLLSYLKLAKKPIGLLINFNVKLLKDGIVRLAN</sequence>
<comment type="caution">
    <text evidence="1">The sequence shown here is derived from an EMBL/GenBank/DDBJ whole genome shotgun (WGS) entry which is preliminary data.</text>
</comment>
<dbReference type="EMBL" id="SJPQ01000003">
    <property type="protein sequence ID" value="TWT87271.1"/>
    <property type="molecule type" value="Genomic_DNA"/>
</dbReference>
<evidence type="ECO:0000313" key="2">
    <source>
        <dbReference type="Proteomes" id="UP000315440"/>
    </source>
</evidence>
<evidence type="ECO:0008006" key="3">
    <source>
        <dbReference type="Google" id="ProtNLM"/>
    </source>
</evidence>
<dbReference type="AlphaFoldDB" id="A0A5C5ZKF9"/>
<dbReference type="Proteomes" id="UP000315440">
    <property type="component" value="Unassembled WGS sequence"/>
</dbReference>